<evidence type="ECO:0000256" key="2">
    <source>
        <dbReference type="ARBA" id="ARBA00022771"/>
    </source>
</evidence>
<protein>
    <submittedName>
        <fullName evidence="6">Uncharacterized protein</fullName>
    </submittedName>
</protein>
<dbReference type="SUPFAM" id="SSF57850">
    <property type="entry name" value="RING/U-box"/>
    <property type="match status" value="1"/>
</dbReference>
<keyword evidence="7" id="KW-1185">Reference proteome</keyword>
<reference evidence="6 7" key="1">
    <citation type="submission" date="2016-07" db="EMBL/GenBank/DDBJ databases">
        <title>Pervasive Adenine N6-methylation of Active Genes in Fungi.</title>
        <authorList>
            <consortium name="DOE Joint Genome Institute"/>
            <person name="Mondo S.J."/>
            <person name="Dannebaum R.O."/>
            <person name="Kuo R.C."/>
            <person name="Labutti K."/>
            <person name="Haridas S."/>
            <person name="Kuo A."/>
            <person name="Salamov A."/>
            <person name="Ahrendt S.R."/>
            <person name="Lipzen A."/>
            <person name="Sullivan W."/>
            <person name="Andreopoulos W.B."/>
            <person name="Clum A."/>
            <person name="Lindquist E."/>
            <person name="Daum C."/>
            <person name="Ramamoorthy G.K."/>
            <person name="Gryganskyi A."/>
            <person name="Culley D."/>
            <person name="Magnuson J.K."/>
            <person name="James T.Y."/>
            <person name="O'Malley M.A."/>
            <person name="Stajich J.E."/>
            <person name="Spatafora J.W."/>
            <person name="Visel A."/>
            <person name="Grigoriev I.V."/>
        </authorList>
    </citation>
    <scope>NUCLEOTIDE SEQUENCE [LARGE SCALE GENOMIC DNA]</scope>
    <source>
        <strain evidence="6 7">JEL800</strain>
    </source>
</reference>
<gene>
    <name evidence="6" type="ORF">BCR33DRAFT_856455</name>
</gene>
<evidence type="ECO:0000259" key="4">
    <source>
        <dbReference type="Pfam" id="PF00569"/>
    </source>
</evidence>
<dbReference type="InterPro" id="IPR000433">
    <property type="entry name" value="Znf_ZZ"/>
</dbReference>
<dbReference type="InterPro" id="IPR052895">
    <property type="entry name" value="HetReg/Transcr_Mod"/>
</dbReference>
<dbReference type="InterPro" id="IPR043145">
    <property type="entry name" value="Znf_ZZ_sf"/>
</dbReference>
<dbReference type="AlphaFoldDB" id="A0A1Y2BD29"/>
<dbReference type="Gene3D" id="3.30.60.90">
    <property type="match status" value="1"/>
</dbReference>
<keyword evidence="3" id="KW-0862">Zinc</keyword>
<dbReference type="PANTHER" id="PTHR24148:SF64">
    <property type="entry name" value="HETEROKARYON INCOMPATIBILITY DOMAIN-CONTAINING PROTEIN"/>
    <property type="match status" value="1"/>
</dbReference>
<dbReference type="GO" id="GO:0008270">
    <property type="term" value="F:zinc ion binding"/>
    <property type="evidence" value="ECO:0007669"/>
    <property type="project" value="UniProtKB-KW"/>
</dbReference>
<feature type="domain" description="Heterokaryon incompatibility" evidence="5">
    <location>
        <begin position="306"/>
        <end position="467"/>
    </location>
</feature>
<sequence>MDEIIRLNQELGIFENLHNSCAIEIKELSLSPDLSESLNAIKTVLKGSAEKEAGETEDSVLAIKDVIESSSFISCSGLEISPESFNGKEVVVATNTLWTGIKCNSCNQFFSGIRYKCQSCHNYNHCGLCHTPSPVAHEHHQFLKMEPPVTTFIDGLQEKYKGNTTIEVVMLVCDAPDEETFRTDIAETLWPVFNWHSSAMAWKHLQRIFSLDEPQIAILSGNEDAVKSMCFNSHTISVMRDKDHYIATPLWKNWVLQSQKNDIVVPPEKSLTVSAATSITLVHLSDGDTPEFSLQEYDLNNHPPFGALSHVWGSVSKIEVPFASGTHEILIESLQKWNELVDMMQKLKEHTAKTGTAVQHFWIDFLCVDQNDSVRRQATMMIMNKLYSICDFTVVFAGSSKRSEWPEGEWQNVMEEQDYTAAVARVAEECTGEIFQDSMSASLLMANDLFWFRGNLNWTRRAWTLQEGVLPPKLWFYSPACGFFVDHDAMAKLYNAYHEERHEEALQFSIYQQLASDDPDIMLYSLMTDAMYDLFVVLRQRNFRTSQIRITPNFIVVSIVRREAAKVEDKPYIFTLMLPHVFKEPILPNYEKDGESNMWKTIWTEMAHAGDHSCLYIQGLGYEGMSWLPLVTDEDRVLKSIRELPFETDEVFKAQILEDNRMKLDLPNNRVYTIRYSSVVELYGIGEIEERVTAFCESCGIDLDKTLEQFQSSWRNSANDKDLWRLIHTYSWDLSSHRYVTFLAVDVGGEILLALVDADYTPPAGSSELTRHSYYYGDMIILNVESEVLVALSTSATPIVIRTVRKSEDEVVRVGSGMMFSAEMIPDEITSVYIC</sequence>
<dbReference type="InterPro" id="IPR010730">
    <property type="entry name" value="HET"/>
</dbReference>
<evidence type="ECO:0000259" key="5">
    <source>
        <dbReference type="Pfam" id="PF06985"/>
    </source>
</evidence>
<dbReference type="Pfam" id="PF00569">
    <property type="entry name" value="ZZ"/>
    <property type="match status" value="1"/>
</dbReference>
<accession>A0A1Y2BD29</accession>
<name>A0A1Y2BD29_9FUNG</name>
<dbReference type="EMBL" id="MCGO01000070">
    <property type="protein sequence ID" value="ORY32742.1"/>
    <property type="molecule type" value="Genomic_DNA"/>
</dbReference>
<feature type="domain" description="ZZ-type" evidence="4">
    <location>
        <begin position="101"/>
        <end position="139"/>
    </location>
</feature>
<dbReference type="PANTHER" id="PTHR24148">
    <property type="entry name" value="ANKYRIN REPEAT DOMAIN-CONTAINING PROTEIN 39 HOMOLOG-RELATED"/>
    <property type="match status" value="1"/>
</dbReference>
<comment type="caution">
    <text evidence="6">The sequence shown here is derived from an EMBL/GenBank/DDBJ whole genome shotgun (WGS) entry which is preliminary data.</text>
</comment>
<dbReference type="Pfam" id="PF06985">
    <property type="entry name" value="HET"/>
    <property type="match status" value="1"/>
</dbReference>
<evidence type="ECO:0000313" key="7">
    <source>
        <dbReference type="Proteomes" id="UP000193642"/>
    </source>
</evidence>
<evidence type="ECO:0000313" key="6">
    <source>
        <dbReference type="EMBL" id="ORY32742.1"/>
    </source>
</evidence>
<evidence type="ECO:0000256" key="1">
    <source>
        <dbReference type="ARBA" id="ARBA00022723"/>
    </source>
</evidence>
<dbReference type="Proteomes" id="UP000193642">
    <property type="component" value="Unassembled WGS sequence"/>
</dbReference>
<evidence type="ECO:0000256" key="3">
    <source>
        <dbReference type="ARBA" id="ARBA00022833"/>
    </source>
</evidence>
<keyword evidence="2" id="KW-0863">Zinc-finger</keyword>
<organism evidence="6 7">
    <name type="scientific">Rhizoclosmatium globosum</name>
    <dbReference type="NCBI Taxonomy" id="329046"/>
    <lineage>
        <taxon>Eukaryota</taxon>
        <taxon>Fungi</taxon>
        <taxon>Fungi incertae sedis</taxon>
        <taxon>Chytridiomycota</taxon>
        <taxon>Chytridiomycota incertae sedis</taxon>
        <taxon>Chytridiomycetes</taxon>
        <taxon>Chytridiales</taxon>
        <taxon>Chytriomycetaceae</taxon>
        <taxon>Rhizoclosmatium</taxon>
    </lineage>
</organism>
<proteinExistence type="predicted"/>
<keyword evidence="1" id="KW-0479">Metal-binding</keyword>
<dbReference type="OrthoDB" id="2157530at2759"/>